<comment type="caution">
    <text evidence="1">The sequence shown here is derived from an EMBL/GenBank/DDBJ whole genome shotgun (WGS) entry which is preliminary data.</text>
</comment>
<reference evidence="1 2" key="1">
    <citation type="submission" date="2021-06" db="EMBL/GenBank/DDBJ databases">
        <title>Caerostris darwini draft genome.</title>
        <authorList>
            <person name="Kono N."/>
            <person name="Arakawa K."/>
        </authorList>
    </citation>
    <scope>NUCLEOTIDE SEQUENCE [LARGE SCALE GENOMIC DNA]</scope>
</reference>
<dbReference type="EMBL" id="BPLQ01011198">
    <property type="protein sequence ID" value="GIY56426.1"/>
    <property type="molecule type" value="Genomic_DNA"/>
</dbReference>
<sequence>MNNVYQKDHGEWLACRVRQMMPIGTVSGTKNSAESFAFHTKDPPLPKIRTACAPWRILFAAAAPFSKRGGWGRTLFIKCFQCQTTTFLKSLF</sequence>
<gene>
    <name evidence="1" type="ORF">CDAR_62671</name>
</gene>
<protein>
    <submittedName>
        <fullName evidence="1">Uncharacterized protein</fullName>
    </submittedName>
</protein>
<name>A0AAV4UF63_9ARAC</name>
<organism evidence="1 2">
    <name type="scientific">Caerostris darwini</name>
    <dbReference type="NCBI Taxonomy" id="1538125"/>
    <lineage>
        <taxon>Eukaryota</taxon>
        <taxon>Metazoa</taxon>
        <taxon>Ecdysozoa</taxon>
        <taxon>Arthropoda</taxon>
        <taxon>Chelicerata</taxon>
        <taxon>Arachnida</taxon>
        <taxon>Araneae</taxon>
        <taxon>Araneomorphae</taxon>
        <taxon>Entelegynae</taxon>
        <taxon>Araneoidea</taxon>
        <taxon>Araneidae</taxon>
        <taxon>Caerostris</taxon>
    </lineage>
</organism>
<dbReference type="AlphaFoldDB" id="A0AAV4UF63"/>
<keyword evidence="2" id="KW-1185">Reference proteome</keyword>
<proteinExistence type="predicted"/>
<evidence type="ECO:0000313" key="2">
    <source>
        <dbReference type="Proteomes" id="UP001054837"/>
    </source>
</evidence>
<dbReference type="Proteomes" id="UP001054837">
    <property type="component" value="Unassembled WGS sequence"/>
</dbReference>
<accession>A0AAV4UF63</accession>
<evidence type="ECO:0000313" key="1">
    <source>
        <dbReference type="EMBL" id="GIY56426.1"/>
    </source>
</evidence>